<proteinExistence type="predicted"/>
<reference evidence="2 3" key="1">
    <citation type="submission" date="2018-11" db="EMBL/GenBank/DDBJ databases">
        <title>Novel bacteria species description.</title>
        <authorList>
            <person name="Han J.-H."/>
        </authorList>
    </citation>
    <scope>NUCLEOTIDE SEQUENCE [LARGE SCALE GENOMIC DNA]</scope>
    <source>
        <strain evidence="2 3">KCTC23259</strain>
    </source>
</reference>
<evidence type="ECO:0000313" key="3">
    <source>
        <dbReference type="Proteomes" id="UP001204144"/>
    </source>
</evidence>
<dbReference type="RefSeq" id="WP_255037213.1">
    <property type="nucleotide sequence ID" value="NZ_RJUF01000028.1"/>
</dbReference>
<dbReference type="Gene3D" id="3.90.1150.200">
    <property type="match status" value="1"/>
</dbReference>
<organism evidence="2 3">
    <name type="scientific">Lacihabitans soyangensis</name>
    <dbReference type="NCBI Taxonomy" id="869394"/>
    <lineage>
        <taxon>Bacteria</taxon>
        <taxon>Pseudomonadati</taxon>
        <taxon>Bacteroidota</taxon>
        <taxon>Cytophagia</taxon>
        <taxon>Cytophagales</taxon>
        <taxon>Leadbetterellaceae</taxon>
        <taxon>Lacihabitans</taxon>
    </lineage>
</organism>
<accession>A0AAE3H330</accession>
<feature type="domain" description="YdhG-like" evidence="1">
    <location>
        <begin position="19"/>
        <end position="135"/>
    </location>
</feature>
<dbReference type="Proteomes" id="UP001204144">
    <property type="component" value="Unassembled WGS sequence"/>
</dbReference>
<name>A0AAE3H330_9BACT</name>
<protein>
    <submittedName>
        <fullName evidence="2">DUF1801 domain-containing protein</fullName>
    </submittedName>
</protein>
<evidence type="ECO:0000259" key="1">
    <source>
        <dbReference type="Pfam" id="PF08818"/>
    </source>
</evidence>
<gene>
    <name evidence="2" type="ORF">EGI31_10725</name>
</gene>
<sequence length="154" mass="17928">MKVEAKNVEEYMENIAENHQASVRKLREIVKLNLPKGFEETMNYGMIGYVVPHDLYPKGYHCDPKLPLPFMNIASQKNFIAFYHMGIYAMPELYAWFMDAYAKLSSKKIDMGKSCIRFKKPEDIPFELLGELVSKVSVSEWISVYELAFRSNKK</sequence>
<dbReference type="SUPFAM" id="SSF159888">
    <property type="entry name" value="YdhG-like"/>
    <property type="match status" value="1"/>
</dbReference>
<keyword evidence="3" id="KW-1185">Reference proteome</keyword>
<dbReference type="Pfam" id="PF08818">
    <property type="entry name" value="DUF1801"/>
    <property type="match status" value="1"/>
</dbReference>
<dbReference type="EMBL" id="RJUF01000028">
    <property type="protein sequence ID" value="MCP9763430.1"/>
    <property type="molecule type" value="Genomic_DNA"/>
</dbReference>
<dbReference type="AlphaFoldDB" id="A0AAE3H330"/>
<evidence type="ECO:0000313" key="2">
    <source>
        <dbReference type="EMBL" id="MCP9763430.1"/>
    </source>
</evidence>
<dbReference type="InterPro" id="IPR014922">
    <property type="entry name" value="YdhG-like"/>
</dbReference>
<comment type="caution">
    <text evidence="2">The sequence shown here is derived from an EMBL/GenBank/DDBJ whole genome shotgun (WGS) entry which is preliminary data.</text>
</comment>